<dbReference type="AlphaFoldDB" id="A0A2R3J0A2"/>
<organism evidence="1 2">
    <name type="scientific">Pseudomonas paraeruginosa</name>
    <dbReference type="NCBI Taxonomy" id="2994495"/>
    <lineage>
        <taxon>Bacteria</taxon>
        <taxon>Pseudomonadati</taxon>
        <taxon>Pseudomonadota</taxon>
        <taxon>Gammaproteobacteria</taxon>
        <taxon>Pseudomonadales</taxon>
        <taxon>Pseudomonadaceae</taxon>
        <taxon>Pseudomonas</taxon>
    </lineage>
</organism>
<gene>
    <name evidence="1" type="ORF">CSB93_2438</name>
</gene>
<sequence>MFRHRRVPRHRQKRRLYVHLSPAPSTRGTLFPGCSRLLAVPNHFESFPCRFR</sequence>
<name>A0A2R3J0A2_9PSED</name>
<dbReference type="Proteomes" id="UP000238390">
    <property type="component" value="Chromosome"/>
</dbReference>
<protein>
    <submittedName>
        <fullName evidence="1">Uncharacterized protein</fullName>
    </submittedName>
</protein>
<dbReference type="EMBL" id="CP027169">
    <property type="protein sequence ID" value="AVK07604.1"/>
    <property type="molecule type" value="Genomic_DNA"/>
</dbReference>
<evidence type="ECO:0000313" key="2">
    <source>
        <dbReference type="Proteomes" id="UP000238390"/>
    </source>
</evidence>
<reference evidence="1 2" key="1">
    <citation type="submission" date="2018-02" db="EMBL/GenBank/DDBJ databases">
        <title>FDA/CDC Antimicrobial Resistant Isolate Bank Genome Sequencing.</title>
        <authorList>
            <person name="Benahmed F.H."/>
            <person name="Lutgring J.D."/>
            <person name="Yoo B."/>
            <person name="Machado M."/>
            <person name="Brown A."/>
            <person name="McAllister G."/>
            <person name="Perry A."/>
            <person name="Halpin A.L."/>
            <person name="Vavikolanu K."/>
            <person name="Ott S."/>
            <person name="Zhao X."/>
            <person name="Tallon L.J."/>
            <person name="Sadzewicz L."/>
            <person name="Aluvathingal J."/>
            <person name="Nadendla S."/>
            <person name="Voskania-kordi A."/>
            <person name="Simonyan V."/>
            <person name="Patel J."/>
            <person name="Shawar R.M."/>
        </authorList>
    </citation>
    <scope>NUCLEOTIDE SEQUENCE [LARGE SCALE GENOMIC DNA]</scope>
    <source>
        <strain evidence="1 2">AR_0356</strain>
    </source>
</reference>
<accession>A0A2R3J0A2</accession>
<evidence type="ECO:0000313" key="1">
    <source>
        <dbReference type="EMBL" id="AVK07604.1"/>
    </source>
</evidence>
<proteinExistence type="predicted"/>
<keyword evidence="2" id="KW-1185">Reference proteome</keyword>